<keyword evidence="6" id="KW-0324">Glycolysis</keyword>
<keyword evidence="7 9" id="KW-0413">Isomerase</keyword>
<dbReference type="UniPathway" id="UPA00109">
    <property type="reaction ID" value="UER00186"/>
</dbReference>
<accession>A0A520KY30</accession>
<dbReference type="Gene3D" id="3.40.720.10">
    <property type="entry name" value="Alkaline Phosphatase, subunit A"/>
    <property type="match status" value="2"/>
</dbReference>
<protein>
    <recommendedName>
        <fullName evidence="5">phosphoglycerate mutase (2,3-diphosphoglycerate-independent)</fullName>
        <ecNumber evidence="5">5.4.2.12</ecNumber>
    </recommendedName>
</protein>
<dbReference type="Gene3D" id="3.30.70.2130">
    <property type="entry name" value="Metalloenzyme domain"/>
    <property type="match status" value="1"/>
</dbReference>
<dbReference type="Pfam" id="PF10143">
    <property type="entry name" value="PhosphMutase"/>
    <property type="match status" value="1"/>
</dbReference>
<reference evidence="9 10" key="1">
    <citation type="journal article" date="2019" name="Nat. Microbiol.">
        <title>Wide diversity of methane and short-chain alkane metabolisms in uncultured archaea.</title>
        <authorList>
            <person name="Borrel G."/>
            <person name="Adam P.S."/>
            <person name="McKay L.J."/>
            <person name="Chen L.X."/>
            <person name="Sierra-Garcia I.N."/>
            <person name="Sieber C.M."/>
            <person name="Letourneur Q."/>
            <person name="Ghozlane A."/>
            <person name="Andersen G.L."/>
            <person name="Li W.J."/>
            <person name="Hallam S.J."/>
            <person name="Muyzer G."/>
            <person name="de Oliveira V.M."/>
            <person name="Inskeep W.P."/>
            <person name="Banfield J.F."/>
            <person name="Gribaldo S."/>
        </authorList>
    </citation>
    <scope>NUCLEOTIDE SEQUENCE [LARGE SCALE GENOMIC DNA]</scope>
    <source>
        <strain evidence="9">NM1b</strain>
    </source>
</reference>
<comment type="catalytic activity">
    <reaction evidence="1">
        <text>(2R)-2-phosphoglycerate = (2R)-3-phosphoglycerate</text>
        <dbReference type="Rhea" id="RHEA:15901"/>
        <dbReference type="ChEBI" id="CHEBI:58272"/>
        <dbReference type="ChEBI" id="CHEBI:58289"/>
        <dbReference type="EC" id="5.4.2.12"/>
    </reaction>
</comment>
<evidence type="ECO:0000256" key="7">
    <source>
        <dbReference type="ARBA" id="ARBA00023235"/>
    </source>
</evidence>
<dbReference type="CDD" id="cd16011">
    <property type="entry name" value="iPGM_like"/>
    <property type="match status" value="1"/>
</dbReference>
<evidence type="ECO:0000256" key="3">
    <source>
        <dbReference type="ARBA" id="ARBA00004798"/>
    </source>
</evidence>
<evidence type="ECO:0000256" key="5">
    <source>
        <dbReference type="ARBA" id="ARBA00012026"/>
    </source>
</evidence>
<dbReference type="InterPro" id="IPR042253">
    <property type="entry name" value="Pglycerate_mutase_ApgM_sf"/>
</dbReference>
<dbReference type="SUPFAM" id="SSF53649">
    <property type="entry name" value="Alkaline phosphatase-like"/>
    <property type="match status" value="1"/>
</dbReference>
<dbReference type="GO" id="GO:0004619">
    <property type="term" value="F:phosphoglycerate mutase activity"/>
    <property type="evidence" value="ECO:0007669"/>
    <property type="project" value="UniProtKB-EC"/>
</dbReference>
<comment type="pathway">
    <text evidence="3">Carbohydrate degradation; glycolysis; pyruvate from D-glyceraldehyde 3-phosphate: step 3/5.</text>
</comment>
<dbReference type="PANTHER" id="PTHR31209">
    <property type="entry name" value="COFACTOR-INDEPENDENT PHOSPHOGLYCERATE MUTASE"/>
    <property type="match status" value="1"/>
</dbReference>
<dbReference type="PIRSF" id="PIRSF006392">
    <property type="entry name" value="IPGAM_arch"/>
    <property type="match status" value="1"/>
</dbReference>
<dbReference type="AlphaFoldDB" id="A0A520KY30"/>
<evidence type="ECO:0000256" key="2">
    <source>
        <dbReference type="ARBA" id="ARBA00002315"/>
    </source>
</evidence>
<comment type="caution">
    <text evidence="9">The sequence shown here is derived from an EMBL/GenBank/DDBJ whole genome shotgun (WGS) entry which is preliminary data.</text>
</comment>
<comment type="similarity">
    <text evidence="4">Belongs to the BPG-independent phosphoglycerate mutase family. A-PGAM subfamily.</text>
</comment>
<evidence type="ECO:0000256" key="4">
    <source>
        <dbReference type="ARBA" id="ARBA00005524"/>
    </source>
</evidence>
<evidence type="ECO:0000256" key="1">
    <source>
        <dbReference type="ARBA" id="ARBA00000370"/>
    </source>
</evidence>
<comment type="function">
    <text evidence="2">Catalyzes the interconversion of 2-phosphoglycerate and 3-phosphoglycerate.</text>
</comment>
<feature type="domain" description="Metalloenzyme" evidence="8">
    <location>
        <begin position="9"/>
        <end position="400"/>
    </location>
</feature>
<evidence type="ECO:0000313" key="10">
    <source>
        <dbReference type="Proteomes" id="UP000320766"/>
    </source>
</evidence>
<evidence type="ECO:0000259" key="8">
    <source>
        <dbReference type="Pfam" id="PF01676"/>
    </source>
</evidence>
<dbReference type="PANTHER" id="PTHR31209:SF4">
    <property type="entry name" value="2,3-BISPHOSPHOGLYCERATE-INDEPENDENT PHOSPHOGLYCERATE MUTASE"/>
    <property type="match status" value="1"/>
</dbReference>
<name>A0A520KY30_9EURY</name>
<dbReference type="NCBIfam" id="NF003242">
    <property type="entry name" value="PRK04200.1"/>
    <property type="match status" value="1"/>
</dbReference>
<dbReference type="GO" id="GO:0046872">
    <property type="term" value="F:metal ion binding"/>
    <property type="evidence" value="ECO:0007669"/>
    <property type="project" value="InterPro"/>
</dbReference>
<dbReference type="NCBIfam" id="TIGR02535">
    <property type="entry name" value="hyp_Hser_kinase"/>
    <property type="match status" value="1"/>
</dbReference>
<dbReference type="NCBIfam" id="TIGR00306">
    <property type="entry name" value="apgM"/>
    <property type="match status" value="1"/>
</dbReference>
<dbReference type="Proteomes" id="UP000320766">
    <property type="component" value="Unassembled WGS sequence"/>
</dbReference>
<dbReference type="InterPro" id="IPR006124">
    <property type="entry name" value="Metalloenzyme"/>
</dbReference>
<organism evidence="9 10">
    <name type="scientific">Candidatus Methanolliviera hydrocarbonicum</name>
    <dbReference type="NCBI Taxonomy" id="2491085"/>
    <lineage>
        <taxon>Archaea</taxon>
        <taxon>Methanobacteriati</taxon>
        <taxon>Methanobacteriota</taxon>
        <taxon>Candidatus Methanoliparia</taxon>
        <taxon>Candidatus Methanoliparales</taxon>
        <taxon>Candidatus Methanollivieraceae</taxon>
        <taxon>Candidatus Methanolliviera</taxon>
    </lineage>
</organism>
<dbReference type="Pfam" id="PF01676">
    <property type="entry name" value="Metalloenzyme"/>
    <property type="match status" value="1"/>
</dbReference>
<sequence length="408" mass="45411">MRRREGKRKKYLTLVPDGMADYPLDRLGGKTPLMVADTPNMDLLTKKGRCGLAKTVPDGMEPGSDIANFSIMGYDSSYFTGRGAFEAASMGVKLGEGDVAFRCNLVTEEEGILKDYSADHITSEEGRTLIEEVDEKIGRRYGVEFFPGVSYRHLMVIRGCFNEMDMDIECTPPHNIVGERMEENLPMGDLKDLMRNLILGSKDLLDDNPINVKRRNEGKNPGNMIWPWGWGKKPNIPTYQELYGIEGSVITAVDLIKGIGICAGLDVIEVPGATGYTDTNFSGKAKYALKSLEDKEFVFLHVEATDEMGHEGNLDGKIDAIERFDKEVVGSILDGLEDFSLLLLPDHPTPIELRRHTSDPVPFLLYRDKNYSPDDVGEFNEESVKGGYFGTLDATRLVSILFGSRKSR</sequence>
<dbReference type="InterPro" id="IPR023665">
    <property type="entry name" value="ApgAM_prokaryotes"/>
</dbReference>
<dbReference type="GO" id="GO:0006096">
    <property type="term" value="P:glycolytic process"/>
    <property type="evidence" value="ECO:0007669"/>
    <property type="project" value="UniProtKB-UniPathway"/>
</dbReference>
<gene>
    <name evidence="9" type="ORF">EF807_02035</name>
</gene>
<dbReference type="InterPro" id="IPR004456">
    <property type="entry name" value="Pglycerate_mutase_ApgM"/>
</dbReference>
<dbReference type="InterPro" id="IPR017850">
    <property type="entry name" value="Alkaline_phosphatase_core_sf"/>
</dbReference>
<dbReference type="EMBL" id="RXIL01000035">
    <property type="protein sequence ID" value="RZN71933.1"/>
    <property type="molecule type" value="Genomic_DNA"/>
</dbReference>
<evidence type="ECO:0000256" key="6">
    <source>
        <dbReference type="ARBA" id="ARBA00023152"/>
    </source>
</evidence>
<dbReference type="EC" id="5.4.2.12" evidence="5"/>
<evidence type="ECO:0000313" key="9">
    <source>
        <dbReference type="EMBL" id="RZN71933.1"/>
    </source>
</evidence>
<proteinExistence type="inferred from homology"/>